<dbReference type="Gene3D" id="1.10.10.10">
    <property type="entry name" value="Winged helix-like DNA-binding domain superfamily/Winged helix DNA-binding domain"/>
    <property type="match status" value="1"/>
</dbReference>
<dbReference type="InterPro" id="IPR039425">
    <property type="entry name" value="RNA_pol_sigma-70-like"/>
</dbReference>
<dbReference type="CDD" id="cd06171">
    <property type="entry name" value="Sigma70_r4"/>
    <property type="match status" value="1"/>
</dbReference>
<evidence type="ECO:0000313" key="8">
    <source>
        <dbReference type="EMBL" id="GAA1509460.1"/>
    </source>
</evidence>
<dbReference type="InterPro" id="IPR014284">
    <property type="entry name" value="RNA_pol_sigma-70_dom"/>
</dbReference>
<evidence type="ECO:0000256" key="4">
    <source>
        <dbReference type="ARBA" id="ARBA00023125"/>
    </source>
</evidence>
<dbReference type="InterPro" id="IPR036388">
    <property type="entry name" value="WH-like_DNA-bd_sf"/>
</dbReference>
<dbReference type="Proteomes" id="UP001501470">
    <property type="component" value="Unassembled WGS sequence"/>
</dbReference>
<feature type="domain" description="RNA polymerase sigma-70 region 2" evidence="6">
    <location>
        <begin position="18"/>
        <end position="83"/>
    </location>
</feature>
<dbReference type="EMBL" id="BAAAQD010000004">
    <property type="protein sequence ID" value="GAA1509460.1"/>
    <property type="molecule type" value="Genomic_DNA"/>
</dbReference>
<dbReference type="SUPFAM" id="SSF88659">
    <property type="entry name" value="Sigma3 and sigma4 domains of RNA polymerase sigma factors"/>
    <property type="match status" value="1"/>
</dbReference>
<keyword evidence="2" id="KW-0805">Transcription regulation</keyword>
<evidence type="ECO:0000256" key="1">
    <source>
        <dbReference type="ARBA" id="ARBA00010641"/>
    </source>
</evidence>
<dbReference type="PANTHER" id="PTHR43133:SF50">
    <property type="entry name" value="ECF RNA POLYMERASE SIGMA FACTOR SIGM"/>
    <property type="match status" value="1"/>
</dbReference>
<keyword evidence="5" id="KW-0804">Transcription</keyword>
<feature type="domain" description="RNA polymerase sigma factor 70 region 4 type 2" evidence="7">
    <location>
        <begin position="107"/>
        <end position="158"/>
    </location>
</feature>
<dbReference type="InterPro" id="IPR013249">
    <property type="entry name" value="RNA_pol_sigma70_r4_t2"/>
</dbReference>
<gene>
    <name evidence="8" type="ORF">GCM10009827_024530</name>
</gene>
<dbReference type="Pfam" id="PF08281">
    <property type="entry name" value="Sigma70_r4_2"/>
    <property type="match status" value="1"/>
</dbReference>
<evidence type="ECO:0000256" key="5">
    <source>
        <dbReference type="ARBA" id="ARBA00023163"/>
    </source>
</evidence>
<keyword evidence="9" id="KW-1185">Reference proteome</keyword>
<evidence type="ECO:0000256" key="2">
    <source>
        <dbReference type="ARBA" id="ARBA00023015"/>
    </source>
</evidence>
<dbReference type="InterPro" id="IPR013324">
    <property type="entry name" value="RNA_pol_sigma_r3/r4-like"/>
</dbReference>
<dbReference type="Gene3D" id="1.10.1740.10">
    <property type="match status" value="1"/>
</dbReference>
<protein>
    <submittedName>
        <fullName evidence="8">SigE family RNA polymerase sigma factor</fullName>
    </submittedName>
</protein>
<name>A0ABN2A3Z1_9ACTN</name>
<proteinExistence type="inferred from homology"/>
<evidence type="ECO:0000259" key="7">
    <source>
        <dbReference type="Pfam" id="PF08281"/>
    </source>
</evidence>
<dbReference type="Pfam" id="PF04542">
    <property type="entry name" value="Sigma70_r2"/>
    <property type="match status" value="1"/>
</dbReference>
<reference evidence="8 9" key="1">
    <citation type="journal article" date="2019" name="Int. J. Syst. Evol. Microbiol.">
        <title>The Global Catalogue of Microorganisms (GCM) 10K type strain sequencing project: providing services to taxonomists for standard genome sequencing and annotation.</title>
        <authorList>
            <consortium name="The Broad Institute Genomics Platform"/>
            <consortium name="The Broad Institute Genome Sequencing Center for Infectious Disease"/>
            <person name="Wu L."/>
            <person name="Ma J."/>
        </authorList>
    </citation>
    <scope>NUCLEOTIDE SEQUENCE [LARGE SCALE GENOMIC DNA]</scope>
    <source>
        <strain evidence="8 9">JCM 15933</strain>
    </source>
</reference>
<organism evidence="8 9">
    <name type="scientific">Dactylosporangium maewongense</name>
    <dbReference type="NCBI Taxonomy" id="634393"/>
    <lineage>
        <taxon>Bacteria</taxon>
        <taxon>Bacillati</taxon>
        <taxon>Actinomycetota</taxon>
        <taxon>Actinomycetes</taxon>
        <taxon>Micromonosporales</taxon>
        <taxon>Micromonosporaceae</taxon>
        <taxon>Dactylosporangium</taxon>
    </lineage>
</organism>
<keyword evidence="3" id="KW-0731">Sigma factor</keyword>
<dbReference type="InterPro" id="IPR007627">
    <property type="entry name" value="RNA_pol_sigma70_r2"/>
</dbReference>
<dbReference type="NCBIfam" id="TIGR02937">
    <property type="entry name" value="sigma70-ECF"/>
    <property type="match status" value="1"/>
</dbReference>
<keyword evidence="4" id="KW-0238">DNA-binding</keyword>
<evidence type="ECO:0000256" key="3">
    <source>
        <dbReference type="ARBA" id="ARBA00023082"/>
    </source>
</evidence>
<accession>A0ABN2A3Z1</accession>
<dbReference type="PANTHER" id="PTHR43133">
    <property type="entry name" value="RNA POLYMERASE ECF-TYPE SIGMA FACTO"/>
    <property type="match status" value="1"/>
</dbReference>
<evidence type="ECO:0000313" key="9">
    <source>
        <dbReference type="Proteomes" id="UP001501470"/>
    </source>
</evidence>
<comment type="similarity">
    <text evidence="1">Belongs to the sigma-70 factor family. ECF subfamily.</text>
</comment>
<dbReference type="SUPFAM" id="SSF88946">
    <property type="entry name" value="Sigma2 domain of RNA polymerase sigma factors"/>
    <property type="match status" value="1"/>
</dbReference>
<dbReference type="InterPro" id="IPR013325">
    <property type="entry name" value="RNA_pol_sigma_r2"/>
</dbReference>
<evidence type="ECO:0000259" key="6">
    <source>
        <dbReference type="Pfam" id="PF04542"/>
    </source>
</evidence>
<comment type="caution">
    <text evidence="8">The sequence shown here is derived from an EMBL/GenBank/DDBJ whole genome shotgun (WGS) entry which is preliminary data.</text>
</comment>
<sequence>MPEGDTGLAEEDGFEEFYRGTRQRVMTFLYAMTGDRVEAQDAAQEAYVRAWQRWSTIRGYDDPEAWVRTVGYRLCVSRWRKARNAITAHRRHGTDAPAEPPSENTVALVRALRQLPAADREAIVLHHLLDLTVADVSAHTGVPANTIKTRLVRGRKALAGLLGTDLTGDYTNA</sequence>